<reference evidence="1" key="1">
    <citation type="journal article" date="2021" name="Open Biol.">
        <title>Shared evolutionary footprints suggest mitochondrial oxidative damage underlies multiple complex I losses in fungi.</title>
        <authorList>
            <person name="Schikora-Tamarit M.A."/>
            <person name="Marcet-Houben M."/>
            <person name="Nosek J."/>
            <person name="Gabaldon T."/>
        </authorList>
    </citation>
    <scope>NUCLEOTIDE SEQUENCE</scope>
    <source>
        <strain evidence="1">CBS2887</strain>
    </source>
</reference>
<dbReference type="AlphaFoldDB" id="A0A9P8QB43"/>
<organism evidence="1 2">
    <name type="scientific">Wickerhamomyces pijperi</name>
    <name type="common">Yeast</name>
    <name type="synonym">Pichia pijperi</name>
    <dbReference type="NCBI Taxonomy" id="599730"/>
    <lineage>
        <taxon>Eukaryota</taxon>
        <taxon>Fungi</taxon>
        <taxon>Dikarya</taxon>
        <taxon>Ascomycota</taxon>
        <taxon>Saccharomycotina</taxon>
        <taxon>Saccharomycetes</taxon>
        <taxon>Phaffomycetales</taxon>
        <taxon>Wickerhamomycetaceae</taxon>
        <taxon>Wickerhamomyces</taxon>
    </lineage>
</organism>
<dbReference type="Proteomes" id="UP000774326">
    <property type="component" value="Unassembled WGS sequence"/>
</dbReference>
<sequence length="89" mass="10166">MSLFWQTSGFTDQTQIRVLRTWTSLGEDDSRDTLKIGGKESRQVAWKELESFIVKSAKTGKFFSTIDFFISSNLVGTTSLILHWNKSEV</sequence>
<protein>
    <submittedName>
        <fullName evidence="1">Uncharacterized protein</fullName>
    </submittedName>
</protein>
<name>A0A9P8QB43_WICPI</name>
<evidence type="ECO:0000313" key="2">
    <source>
        <dbReference type="Proteomes" id="UP000774326"/>
    </source>
</evidence>
<evidence type="ECO:0000313" key="1">
    <source>
        <dbReference type="EMBL" id="KAH3687322.1"/>
    </source>
</evidence>
<dbReference type="EMBL" id="JAEUBG010000864">
    <property type="protein sequence ID" value="KAH3687322.1"/>
    <property type="molecule type" value="Genomic_DNA"/>
</dbReference>
<gene>
    <name evidence="1" type="ORF">WICPIJ_001705</name>
</gene>
<reference evidence="1" key="2">
    <citation type="submission" date="2021-01" db="EMBL/GenBank/DDBJ databases">
        <authorList>
            <person name="Schikora-Tamarit M.A."/>
        </authorList>
    </citation>
    <scope>NUCLEOTIDE SEQUENCE</scope>
    <source>
        <strain evidence="1">CBS2887</strain>
    </source>
</reference>
<comment type="caution">
    <text evidence="1">The sequence shown here is derived from an EMBL/GenBank/DDBJ whole genome shotgun (WGS) entry which is preliminary data.</text>
</comment>
<keyword evidence="2" id="KW-1185">Reference proteome</keyword>
<proteinExistence type="predicted"/>
<accession>A0A9P8QB43</accession>